<dbReference type="PROSITE" id="PS50294">
    <property type="entry name" value="WD_REPEATS_REGION"/>
    <property type="match status" value="1"/>
</dbReference>
<evidence type="ECO:0000256" key="6">
    <source>
        <dbReference type="SAM" id="MobiDB-lite"/>
    </source>
</evidence>
<dbReference type="RefSeq" id="XP_033378211.1">
    <property type="nucleotide sequence ID" value="XM_033524679.1"/>
</dbReference>
<dbReference type="SUPFAM" id="SSF50978">
    <property type="entry name" value="WD40 repeat-like"/>
    <property type="match status" value="1"/>
</dbReference>
<dbReference type="GO" id="GO:0045504">
    <property type="term" value="F:dynein heavy chain binding"/>
    <property type="evidence" value="ECO:0007669"/>
    <property type="project" value="TreeGrafter"/>
</dbReference>
<evidence type="ECO:0000256" key="3">
    <source>
        <dbReference type="ARBA" id="ARBA00022574"/>
    </source>
</evidence>
<dbReference type="Proteomes" id="UP000799778">
    <property type="component" value="Unassembled WGS sequence"/>
</dbReference>
<dbReference type="InterPro" id="IPR001680">
    <property type="entry name" value="WD40_rpt"/>
</dbReference>
<sequence>MDSTIQQRRDEILAKKAKLAELKRQRELRKEASARQSLAGSPSPDIAQPSPSRSDQRRDLESLISGLVGDRPSSTRPDSPAQRVTRPHSVISSGQLSSDNEAPIQYVPITGVDQGMQTLSIAPLATVFEFDAALKQQKEQEVITYSKGVQANIDDWQPQRSRGVGDSDSEGDQSPTSSPRSKRLSRRQKEREDEIRANLRKEIEEELKAVQQPAPEGGEVDGKENFPFKTLSNEELNAVENSDEFIGFVERSTKVLERALDQQLGYDILADYALGGENVDEEDEGYGSSGGKKGRRVKEIAQFWDERWSKKRMISDLGFSSKFPELVLASYTKNPSAPHDPDGLIQVWNLHMHDRPEYIFHAQSDILTAKFSPFHPNLIIGGAYSGQVLLWDTRAKSAPVQKTPLTGSGHTHPVYSLDIVGTQNANNIISCSTDGVVCGWTVDMLSQPQEFLELTSPPPAKTEDMAVTSIAFPQSDPTYFLAGTEEGSIYPCHRYDRAGAKAGVDSRVKYSGHAAPVMSLDFHPAKGQIDLGDLVLSASVDWSVKLWKVRPPAATGPANAAAPGATQVVSPILDIAREDLVYDVRWSPVKPSVFALVDGAGSLEVWDINVDVEVPVQKVSPSDNKRGAFATMPSGLGYMNRSLNKLAWERNEGKRVAVGGMDGVVTVFEVGQDLGGVETRSEEWSGVKRLVSRLEGVGEGVNGK</sequence>
<evidence type="ECO:0000256" key="5">
    <source>
        <dbReference type="PROSITE-ProRule" id="PRU00221"/>
    </source>
</evidence>
<feature type="region of interest" description="Disordered" evidence="6">
    <location>
        <begin position="25"/>
        <end position="102"/>
    </location>
</feature>
<dbReference type="FunFam" id="2.130.10.10:FF:000414">
    <property type="entry name" value="Cytoplasmic dynein intermediate chain"/>
    <property type="match status" value="1"/>
</dbReference>
<dbReference type="PANTHER" id="PTHR12442:SF22">
    <property type="entry name" value="CYTOPLASMIC DYNEIN 1 INTERMEDIATE CHAIN-RELATED"/>
    <property type="match status" value="1"/>
</dbReference>
<keyword evidence="4" id="KW-0677">Repeat</keyword>
<keyword evidence="2" id="KW-0963">Cytoplasm</keyword>
<dbReference type="GO" id="GO:0005868">
    <property type="term" value="C:cytoplasmic dynein complex"/>
    <property type="evidence" value="ECO:0007669"/>
    <property type="project" value="TreeGrafter"/>
</dbReference>
<dbReference type="OrthoDB" id="366230at2759"/>
<dbReference type="AlphaFoldDB" id="A0A6A5XA93"/>
<dbReference type="GO" id="GO:0005737">
    <property type="term" value="C:cytoplasm"/>
    <property type="evidence" value="ECO:0007669"/>
    <property type="project" value="UniProtKB-SubCell"/>
</dbReference>
<evidence type="ECO:0000313" key="7">
    <source>
        <dbReference type="EMBL" id="KAF2009872.1"/>
    </source>
</evidence>
<protein>
    <submittedName>
        <fullName evidence="7">WD40 repeat-like protein</fullName>
    </submittedName>
</protein>
<dbReference type="GO" id="GO:0045503">
    <property type="term" value="F:dynein light chain binding"/>
    <property type="evidence" value="ECO:0007669"/>
    <property type="project" value="TreeGrafter"/>
</dbReference>
<dbReference type="SMART" id="SM00320">
    <property type="entry name" value="WD40"/>
    <property type="match status" value="5"/>
</dbReference>
<evidence type="ECO:0000256" key="1">
    <source>
        <dbReference type="ARBA" id="ARBA00004496"/>
    </source>
</evidence>
<dbReference type="PROSITE" id="PS50082">
    <property type="entry name" value="WD_REPEATS_2"/>
    <property type="match status" value="1"/>
</dbReference>
<dbReference type="InterPro" id="IPR036322">
    <property type="entry name" value="WD40_repeat_dom_sf"/>
</dbReference>
<evidence type="ECO:0000313" key="8">
    <source>
        <dbReference type="Proteomes" id="UP000799778"/>
    </source>
</evidence>
<feature type="region of interest" description="Disordered" evidence="6">
    <location>
        <begin position="154"/>
        <end position="193"/>
    </location>
</feature>
<dbReference type="FunFam" id="2.130.10.10:FF:000425">
    <property type="entry name" value="Cytoplasmic dynein 1 intermediate chain 2"/>
    <property type="match status" value="1"/>
</dbReference>
<dbReference type="Pfam" id="PF00400">
    <property type="entry name" value="WD40"/>
    <property type="match status" value="2"/>
</dbReference>
<reference evidence="7" key="1">
    <citation type="journal article" date="2020" name="Stud. Mycol.">
        <title>101 Dothideomycetes genomes: a test case for predicting lifestyles and emergence of pathogens.</title>
        <authorList>
            <person name="Haridas S."/>
            <person name="Albert R."/>
            <person name="Binder M."/>
            <person name="Bloem J."/>
            <person name="Labutti K."/>
            <person name="Salamov A."/>
            <person name="Andreopoulos B."/>
            <person name="Baker S."/>
            <person name="Barry K."/>
            <person name="Bills G."/>
            <person name="Bluhm B."/>
            <person name="Cannon C."/>
            <person name="Castanera R."/>
            <person name="Culley D."/>
            <person name="Daum C."/>
            <person name="Ezra D."/>
            <person name="Gonzalez J."/>
            <person name="Henrissat B."/>
            <person name="Kuo A."/>
            <person name="Liang C."/>
            <person name="Lipzen A."/>
            <person name="Lutzoni F."/>
            <person name="Magnuson J."/>
            <person name="Mondo S."/>
            <person name="Nolan M."/>
            <person name="Ohm R."/>
            <person name="Pangilinan J."/>
            <person name="Park H.-J."/>
            <person name="Ramirez L."/>
            <person name="Alfaro M."/>
            <person name="Sun H."/>
            <person name="Tritt A."/>
            <person name="Yoshinaga Y."/>
            <person name="Zwiers L.-H."/>
            <person name="Turgeon B."/>
            <person name="Goodwin S."/>
            <person name="Spatafora J."/>
            <person name="Crous P."/>
            <person name="Grigoriev I."/>
        </authorList>
    </citation>
    <scope>NUCLEOTIDE SEQUENCE</scope>
    <source>
        <strain evidence="7">CBS 175.79</strain>
    </source>
</reference>
<evidence type="ECO:0000256" key="2">
    <source>
        <dbReference type="ARBA" id="ARBA00022490"/>
    </source>
</evidence>
<dbReference type="InterPro" id="IPR015943">
    <property type="entry name" value="WD40/YVTN_repeat-like_dom_sf"/>
</dbReference>
<dbReference type="EMBL" id="ML978077">
    <property type="protein sequence ID" value="KAF2009872.1"/>
    <property type="molecule type" value="Genomic_DNA"/>
</dbReference>
<dbReference type="InterPro" id="IPR050687">
    <property type="entry name" value="Dynein_IC"/>
</dbReference>
<gene>
    <name evidence="7" type="ORF">BU24DRAFT_379036</name>
</gene>
<comment type="subcellular location">
    <subcellularLocation>
        <location evidence="1">Cytoplasm</location>
    </subcellularLocation>
</comment>
<name>A0A6A5XA93_9PLEO</name>
<keyword evidence="3 5" id="KW-0853">WD repeat</keyword>
<accession>A0A6A5XA93</accession>
<feature type="repeat" description="WD" evidence="5">
    <location>
        <begin position="510"/>
        <end position="550"/>
    </location>
</feature>
<keyword evidence="8" id="KW-1185">Reference proteome</keyword>
<dbReference type="Gene3D" id="2.130.10.10">
    <property type="entry name" value="YVTN repeat-like/Quinoprotein amine dehydrogenase"/>
    <property type="match status" value="2"/>
</dbReference>
<dbReference type="GeneID" id="54282076"/>
<feature type="compositionally biased region" description="Polar residues" evidence="6">
    <location>
        <begin position="90"/>
        <end position="100"/>
    </location>
</feature>
<evidence type="ECO:0000256" key="4">
    <source>
        <dbReference type="ARBA" id="ARBA00022737"/>
    </source>
</evidence>
<dbReference type="GO" id="GO:0010970">
    <property type="term" value="P:transport along microtubule"/>
    <property type="evidence" value="ECO:0007669"/>
    <property type="project" value="TreeGrafter"/>
</dbReference>
<dbReference type="PANTHER" id="PTHR12442">
    <property type="entry name" value="DYNEIN INTERMEDIATE CHAIN"/>
    <property type="match status" value="1"/>
</dbReference>
<organism evidence="7 8">
    <name type="scientific">Aaosphaeria arxii CBS 175.79</name>
    <dbReference type="NCBI Taxonomy" id="1450172"/>
    <lineage>
        <taxon>Eukaryota</taxon>
        <taxon>Fungi</taxon>
        <taxon>Dikarya</taxon>
        <taxon>Ascomycota</taxon>
        <taxon>Pezizomycotina</taxon>
        <taxon>Dothideomycetes</taxon>
        <taxon>Pleosporomycetidae</taxon>
        <taxon>Pleosporales</taxon>
        <taxon>Pleosporales incertae sedis</taxon>
        <taxon>Aaosphaeria</taxon>
    </lineage>
</organism>
<proteinExistence type="predicted"/>